<organism evidence="2 3">
    <name type="scientific">Methylacidiphilum caldifontis</name>
    <dbReference type="NCBI Taxonomy" id="2795386"/>
    <lineage>
        <taxon>Bacteria</taxon>
        <taxon>Pseudomonadati</taxon>
        <taxon>Verrucomicrobiota</taxon>
        <taxon>Methylacidiphilae</taxon>
        <taxon>Methylacidiphilales</taxon>
        <taxon>Methylacidiphilaceae</taxon>
        <taxon>Methylacidiphilum (ex Ratnadevi et al. 2023)</taxon>
    </lineage>
</organism>
<evidence type="ECO:0000313" key="2">
    <source>
        <dbReference type="EMBL" id="TFE70718.1"/>
    </source>
</evidence>
<feature type="region of interest" description="Disordered" evidence="1">
    <location>
        <begin position="82"/>
        <end position="108"/>
    </location>
</feature>
<dbReference type="AlphaFoldDB" id="A0A4Y8PGF8"/>
<accession>A0A4Y8PGF8</accession>
<protein>
    <submittedName>
        <fullName evidence="2">Uncharacterized protein</fullName>
    </submittedName>
</protein>
<dbReference type="EMBL" id="LXQC01000113">
    <property type="protein sequence ID" value="TFE70718.1"/>
    <property type="molecule type" value="Genomic_DNA"/>
</dbReference>
<gene>
    <name evidence="2" type="ORF">A7Q10_06580</name>
</gene>
<name>A0A4Y8PGF8_9BACT</name>
<evidence type="ECO:0000313" key="3">
    <source>
        <dbReference type="Proteomes" id="UP000297713"/>
    </source>
</evidence>
<proteinExistence type="predicted"/>
<evidence type="ECO:0000256" key="1">
    <source>
        <dbReference type="SAM" id="MobiDB-lite"/>
    </source>
</evidence>
<sequence length="108" mass="11421">MNFWIGWAKIPKPRGKGRAENKGTVGMDLGVAAQATLLTGETLLGPKDEHGLAQASAQALVPSFVQLGEGVYKADIALRSHRQTSDRRPCTSLYPASAGDSTPSPSRC</sequence>
<comment type="caution">
    <text evidence="2">The sequence shown here is derived from an EMBL/GenBank/DDBJ whole genome shotgun (WGS) entry which is preliminary data.</text>
</comment>
<keyword evidence="3" id="KW-1185">Reference proteome</keyword>
<dbReference type="Proteomes" id="UP000297713">
    <property type="component" value="Unassembled WGS sequence"/>
</dbReference>
<feature type="compositionally biased region" description="Polar residues" evidence="1">
    <location>
        <begin position="99"/>
        <end position="108"/>
    </location>
</feature>
<reference evidence="2 3" key="1">
    <citation type="submission" date="2016-05" db="EMBL/GenBank/DDBJ databases">
        <title>Diversity and Homogeneity among Thermoacidophilic Verrucomicrobia Methanotrophs Linked with Geographical Origin.</title>
        <authorList>
            <person name="Erikstad H.-A."/>
            <person name="Smestad N.B."/>
            <person name="Ceballos R.M."/>
            <person name="Birkeland N.-K."/>
        </authorList>
    </citation>
    <scope>NUCLEOTIDE SEQUENCE [LARGE SCALE GENOMIC DNA]</scope>
    <source>
        <strain evidence="2 3">Phi</strain>
    </source>
</reference>